<keyword evidence="2" id="KW-0285">Flavoprotein</keyword>
<dbReference type="CDD" id="cd06214">
    <property type="entry name" value="PA_degradation_oxidoreductase_like"/>
    <property type="match status" value="1"/>
</dbReference>
<dbReference type="PROSITE" id="PS00197">
    <property type="entry name" value="2FE2S_FER_1"/>
    <property type="match status" value="1"/>
</dbReference>
<dbReference type="Gene3D" id="2.40.30.10">
    <property type="entry name" value="Translation factors"/>
    <property type="match status" value="1"/>
</dbReference>
<sequence>MATRYYLKVKDVVQETPDAITVNFWHPINEVIRYQPGQFLTFTLAVNNTTVRRSYSMSSSPHVDASLSVTVKRLPGGLVSNHLCDYLKEGDVLETLEPLGTFVPKLDPAAQQLHVLIGAGSGITPLFSMLKSILHVEPKSHVWLIYGNRDETSIIYKAHLDAMAEVYKDRLTVTHVLSQPSAKWTGLSGRINRSTLLKLLEQHPIQAIQRADYYLCGPDGLMNEVRSALNLVAVPNERIHKESFQTVTTLQAVGTVVDDQPASAANGKQDITVLYEGNEYKFAVAPHQTILEAALELDIDLPYSCQAGMCTACLGKCVSGKVSLDEEDGLSESEIKAGYILTCVAHPSSANVVIEID</sequence>
<dbReference type="PANTHER" id="PTHR47354:SF8">
    <property type="entry name" value="1,2-PHENYLACETYL-COA EPOXIDASE, SUBUNIT E"/>
    <property type="match status" value="1"/>
</dbReference>
<dbReference type="PROSITE" id="PS51384">
    <property type="entry name" value="FAD_FR"/>
    <property type="match status" value="1"/>
</dbReference>
<keyword evidence="8" id="KW-0411">Iron-sulfur</keyword>
<dbReference type="Gene3D" id="3.10.20.30">
    <property type="match status" value="1"/>
</dbReference>
<evidence type="ECO:0000313" key="12">
    <source>
        <dbReference type="Proteomes" id="UP000664034"/>
    </source>
</evidence>
<dbReference type="Proteomes" id="UP000664034">
    <property type="component" value="Unassembled WGS sequence"/>
</dbReference>
<comment type="cofactor">
    <cofactor evidence="1">
        <name>FAD</name>
        <dbReference type="ChEBI" id="CHEBI:57692"/>
    </cofactor>
</comment>
<dbReference type="EMBL" id="JAFMYV010000008">
    <property type="protein sequence ID" value="MBO0938235.1"/>
    <property type="molecule type" value="Genomic_DNA"/>
</dbReference>
<comment type="caution">
    <text evidence="11">The sequence shown here is derived from an EMBL/GenBank/DDBJ whole genome shotgun (WGS) entry which is preliminary data.</text>
</comment>
<name>A0A939GK25_9BACT</name>
<evidence type="ECO:0000256" key="8">
    <source>
        <dbReference type="ARBA" id="ARBA00023014"/>
    </source>
</evidence>
<accession>A0A939GK25</accession>
<evidence type="ECO:0000256" key="1">
    <source>
        <dbReference type="ARBA" id="ARBA00001974"/>
    </source>
</evidence>
<dbReference type="Pfam" id="PF00111">
    <property type="entry name" value="Fer2"/>
    <property type="match status" value="1"/>
</dbReference>
<evidence type="ECO:0000256" key="3">
    <source>
        <dbReference type="ARBA" id="ARBA00022714"/>
    </source>
</evidence>
<evidence type="ECO:0000256" key="5">
    <source>
        <dbReference type="ARBA" id="ARBA00022827"/>
    </source>
</evidence>
<keyword evidence="12" id="KW-1185">Reference proteome</keyword>
<dbReference type="SUPFAM" id="SSF63380">
    <property type="entry name" value="Riboflavin synthase domain-like"/>
    <property type="match status" value="1"/>
</dbReference>
<dbReference type="InterPro" id="IPR017938">
    <property type="entry name" value="Riboflavin_synthase-like_b-brl"/>
</dbReference>
<dbReference type="InterPro" id="IPR017927">
    <property type="entry name" value="FAD-bd_FR_type"/>
</dbReference>
<dbReference type="CDD" id="cd00207">
    <property type="entry name" value="fer2"/>
    <property type="match status" value="1"/>
</dbReference>
<evidence type="ECO:0000256" key="6">
    <source>
        <dbReference type="ARBA" id="ARBA00023002"/>
    </source>
</evidence>
<dbReference type="GO" id="GO:0051537">
    <property type="term" value="F:2 iron, 2 sulfur cluster binding"/>
    <property type="evidence" value="ECO:0007669"/>
    <property type="project" value="UniProtKB-KW"/>
</dbReference>
<dbReference type="InterPro" id="IPR012675">
    <property type="entry name" value="Beta-grasp_dom_sf"/>
</dbReference>
<dbReference type="Gene3D" id="3.40.50.80">
    <property type="entry name" value="Nucleotide-binding domain of ferredoxin-NADP reductase (FNR) module"/>
    <property type="match status" value="1"/>
</dbReference>
<dbReference type="GO" id="GO:0046872">
    <property type="term" value="F:metal ion binding"/>
    <property type="evidence" value="ECO:0007669"/>
    <property type="project" value="UniProtKB-KW"/>
</dbReference>
<dbReference type="SUPFAM" id="SSF54292">
    <property type="entry name" value="2Fe-2S ferredoxin-like"/>
    <property type="match status" value="1"/>
</dbReference>
<feature type="domain" description="2Fe-2S ferredoxin-type" evidence="9">
    <location>
        <begin position="269"/>
        <end position="357"/>
    </location>
</feature>
<organism evidence="11 12">
    <name type="scientific">Fibrella rubiginis</name>
    <dbReference type="NCBI Taxonomy" id="2817060"/>
    <lineage>
        <taxon>Bacteria</taxon>
        <taxon>Pseudomonadati</taxon>
        <taxon>Bacteroidota</taxon>
        <taxon>Cytophagia</taxon>
        <taxon>Cytophagales</taxon>
        <taxon>Spirosomataceae</taxon>
        <taxon>Fibrella</taxon>
    </lineage>
</organism>
<dbReference type="SUPFAM" id="SSF52343">
    <property type="entry name" value="Ferredoxin reductase-like, C-terminal NADP-linked domain"/>
    <property type="match status" value="1"/>
</dbReference>
<evidence type="ECO:0000256" key="2">
    <source>
        <dbReference type="ARBA" id="ARBA00022630"/>
    </source>
</evidence>
<dbReference type="GO" id="GO:0016491">
    <property type="term" value="F:oxidoreductase activity"/>
    <property type="evidence" value="ECO:0007669"/>
    <property type="project" value="UniProtKB-KW"/>
</dbReference>
<dbReference type="PRINTS" id="PR00410">
    <property type="entry name" value="PHEHYDRXLASE"/>
</dbReference>
<evidence type="ECO:0000259" key="10">
    <source>
        <dbReference type="PROSITE" id="PS51384"/>
    </source>
</evidence>
<dbReference type="GO" id="GO:0050660">
    <property type="term" value="F:flavin adenine dinucleotide binding"/>
    <property type="evidence" value="ECO:0007669"/>
    <property type="project" value="TreeGrafter"/>
</dbReference>
<dbReference type="Pfam" id="PF00175">
    <property type="entry name" value="NAD_binding_1"/>
    <property type="match status" value="1"/>
</dbReference>
<dbReference type="InterPro" id="IPR001433">
    <property type="entry name" value="OxRdtase_FAD/NAD-bd"/>
</dbReference>
<dbReference type="Pfam" id="PF00970">
    <property type="entry name" value="FAD_binding_6"/>
    <property type="match status" value="1"/>
</dbReference>
<proteinExistence type="predicted"/>
<protein>
    <submittedName>
        <fullName evidence="11">Ferredoxin--NADP reductase</fullName>
    </submittedName>
</protein>
<keyword evidence="7" id="KW-0408">Iron</keyword>
<dbReference type="InterPro" id="IPR039261">
    <property type="entry name" value="FNR_nucleotide-bd"/>
</dbReference>
<keyword evidence="4" id="KW-0479">Metal-binding</keyword>
<evidence type="ECO:0000313" key="11">
    <source>
        <dbReference type="EMBL" id="MBO0938235.1"/>
    </source>
</evidence>
<dbReference type="InterPro" id="IPR006058">
    <property type="entry name" value="2Fe2S_fd_BS"/>
</dbReference>
<evidence type="ECO:0000256" key="7">
    <source>
        <dbReference type="ARBA" id="ARBA00023004"/>
    </source>
</evidence>
<keyword evidence="6" id="KW-0560">Oxidoreductase</keyword>
<dbReference type="AlphaFoldDB" id="A0A939GK25"/>
<dbReference type="InterPro" id="IPR050415">
    <property type="entry name" value="MRET"/>
</dbReference>
<dbReference type="InterPro" id="IPR001041">
    <property type="entry name" value="2Fe-2S_ferredoxin-type"/>
</dbReference>
<dbReference type="RefSeq" id="WP_207365765.1">
    <property type="nucleotide sequence ID" value="NZ_JAFMYV010000008.1"/>
</dbReference>
<keyword evidence="5" id="KW-0274">FAD</keyword>
<dbReference type="InterPro" id="IPR036010">
    <property type="entry name" value="2Fe-2S_ferredoxin-like_sf"/>
</dbReference>
<gene>
    <name evidence="11" type="ORF">J2I47_16910</name>
</gene>
<keyword evidence="3" id="KW-0001">2Fe-2S</keyword>
<evidence type="ECO:0000259" key="9">
    <source>
        <dbReference type="PROSITE" id="PS51085"/>
    </source>
</evidence>
<dbReference type="PRINTS" id="PR00371">
    <property type="entry name" value="FPNCR"/>
</dbReference>
<dbReference type="PROSITE" id="PS51085">
    <property type="entry name" value="2FE2S_FER_2"/>
    <property type="match status" value="1"/>
</dbReference>
<dbReference type="InterPro" id="IPR001709">
    <property type="entry name" value="Flavoprot_Pyr_Nucl_cyt_Rdtase"/>
</dbReference>
<dbReference type="InterPro" id="IPR008333">
    <property type="entry name" value="Cbr1-like_FAD-bd_dom"/>
</dbReference>
<dbReference type="PANTHER" id="PTHR47354">
    <property type="entry name" value="NADH OXIDOREDUCTASE HCR"/>
    <property type="match status" value="1"/>
</dbReference>
<feature type="domain" description="FAD-binding FR-type" evidence="10">
    <location>
        <begin position="2"/>
        <end position="105"/>
    </location>
</feature>
<evidence type="ECO:0000256" key="4">
    <source>
        <dbReference type="ARBA" id="ARBA00022723"/>
    </source>
</evidence>
<reference evidence="11" key="1">
    <citation type="submission" date="2021-03" db="EMBL/GenBank/DDBJ databases">
        <title>Fibrella sp. HMF5335 genome sequencing and assembly.</title>
        <authorList>
            <person name="Kang H."/>
            <person name="Kim H."/>
            <person name="Bae S."/>
            <person name="Joh K."/>
        </authorList>
    </citation>
    <scope>NUCLEOTIDE SEQUENCE</scope>
    <source>
        <strain evidence="11">HMF5335</strain>
    </source>
</reference>